<dbReference type="AlphaFoldDB" id="A0A3N6PLS0"/>
<feature type="region of interest" description="Disordered" evidence="1">
    <location>
        <begin position="22"/>
        <end position="49"/>
    </location>
</feature>
<name>A0A3N6PLS0_NATCH</name>
<comment type="caution">
    <text evidence="2">The sequence shown here is derived from an EMBL/GenBank/DDBJ whole genome shotgun (WGS) entry which is preliminary data.</text>
</comment>
<dbReference type="Proteomes" id="UP000281431">
    <property type="component" value="Unassembled WGS sequence"/>
</dbReference>
<gene>
    <name evidence="2" type="ORF">EA472_12000</name>
</gene>
<keyword evidence="3" id="KW-1185">Reference proteome</keyword>
<evidence type="ECO:0000313" key="2">
    <source>
        <dbReference type="EMBL" id="RQG99945.1"/>
    </source>
</evidence>
<reference evidence="2 3" key="1">
    <citation type="submission" date="2018-10" db="EMBL/GenBank/DDBJ databases">
        <title>Natrarchaeobius chitinivorans gen. nov., sp. nov., and Natrarchaeobius haloalkaliphilus sp. nov., alkaliphilic, chitin-utilizing haloarchaea from hypersaline alkaline lakes.</title>
        <authorList>
            <person name="Sorokin D.Y."/>
            <person name="Elcheninov A.G."/>
            <person name="Kostrikina N.A."/>
            <person name="Bale N.J."/>
            <person name="Sinninghe Damste J.S."/>
            <person name="Khijniak T.V."/>
            <person name="Kublanov I.V."/>
            <person name="Toshchakov S.V."/>
        </authorList>
    </citation>
    <scope>NUCLEOTIDE SEQUENCE [LARGE SCALE GENOMIC DNA]</scope>
    <source>
        <strain evidence="2 3">AArcht7</strain>
    </source>
</reference>
<accession>A0A3N6PLS0</accession>
<organism evidence="2 3">
    <name type="scientific">Natrarchaeobius chitinivorans</name>
    <dbReference type="NCBI Taxonomy" id="1679083"/>
    <lineage>
        <taxon>Archaea</taxon>
        <taxon>Methanobacteriati</taxon>
        <taxon>Methanobacteriota</taxon>
        <taxon>Stenosarchaea group</taxon>
        <taxon>Halobacteria</taxon>
        <taxon>Halobacteriales</taxon>
        <taxon>Natrialbaceae</taxon>
        <taxon>Natrarchaeobius</taxon>
    </lineage>
</organism>
<dbReference type="EMBL" id="REFZ01000007">
    <property type="protein sequence ID" value="RQG99945.1"/>
    <property type="molecule type" value="Genomic_DNA"/>
</dbReference>
<protein>
    <submittedName>
        <fullName evidence="2">Uncharacterized protein</fullName>
    </submittedName>
</protein>
<evidence type="ECO:0000313" key="3">
    <source>
        <dbReference type="Proteomes" id="UP000281431"/>
    </source>
</evidence>
<evidence type="ECO:0000256" key="1">
    <source>
        <dbReference type="SAM" id="MobiDB-lite"/>
    </source>
</evidence>
<sequence length="130" mass="13792">MKRRTALGAIGASIVAGTALTGTTSADEDGPRLVSLESETDAGGSGEGNEYAVEYVGEGTVEVTGSTTVPRPCYEAEVVGIEATEFGDVVRLRPVRTDDLCPDVVSRLSFHVELEYSGETNDVFLEFLEE</sequence>
<proteinExistence type="predicted"/>
<dbReference type="OrthoDB" id="201234at2157"/>